<dbReference type="EMBL" id="CP041147">
    <property type="protein sequence ID" value="QDF64837.1"/>
    <property type="molecule type" value="Genomic_DNA"/>
</dbReference>
<dbReference type="InterPro" id="IPR035644">
    <property type="entry name" value="MraZ_C"/>
</dbReference>
<dbReference type="GO" id="GO:0000976">
    <property type="term" value="F:transcription cis-regulatory region binding"/>
    <property type="evidence" value="ECO:0007669"/>
    <property type="project" value="TreeGrafter"/>
</dbReference>
<evidence type="ECO:0000256" key="1">
    <source>
        <dbReference type="ARBA" id="ARBA00013860"/>
    </source>
</evidence>
<dbReference type="InterPro" id="IPR020603">
    <property type="entry name" value="MraZ_dom"/>
</dbReference>
<feature type="domain" description="SpoVT-AbrB" evidence="8">
    <location>
        <begin position="75"/>
        <end position="118"/>
    </location>
</feature>
<dbReference type="Gene3D" id="3.40.1550.20">
    <property type="entry name" value="Transcriptional regulator MraZ domain"/>
    <property type="match status" value="1"/>
</dbReference>
<dbReference type="SUPFAM" id="SSF89447">
    <property type="entry name" value="AbrB/MazE/MraZ-like"/>
    <property type="match status" value="1"/>
</dbReference>
<keyword evidence="10" id="KW-1185">Reference proteome</keyword>
<dbReference type="InterPro" id="IPR007159">
    <property type="entry name" value="SpoVT-AbrB_dom"/>
</dbReference>
<comment type="subunit">
    <text evidence="7">Forms oligomers.</text>
</comment>
<keyword evidence="5 7" id="KW-0238">DNA-binding</keyword>
<reference evidence="9 10" key="1">
    <citation type="submission" date="2019-06" db="EMBL/GenBank/DDBJ databases">
        <title>Mycoplasma nasistruthionis sp. nov. str Ms03.</title>
        <authorList>
            <person name="Botes A."/>
        </authorList>
    </citation>
    <scope>NUCLEOTIDE SEQUENCE [LARGE SCALE GENOMIC DNA]</scope>
    <source>
        <strain evidence="9 10">Ms03</strain>
    </source>
</reference>
<evidence type="ECO:0000256" key="4">
    <source>
        <dbReference type="ARBA" id="ARBA00023015"/>
    </source>
</evidence>
<evidence type="ECO:0000256" key="7">
    <source>
        <dbReference type="HAMAP-Rule" id="MF_01008"/>
    </source>
</evidence>
<comment type="subcellular location">
    <subcellularLocation>
        <location evidence="7">Cytoplasm</location>
        <location evidence="7">Nucleoid</location>
    </subcellularLocation>
</comment>
<dbReference type="CDD" id="cd16320">
    <property type="entry name" value="MraZ_N"/>
    <property type="match status" value="1"/>
</dbReference>
<dbReference type="Pfam" id="PF02381">
    <property type="entry name" value="MraZ"/>
    <property type="match status" value="2"/>
</dbReference>
<keyword evidence="3" id="KW-0677">Repeat</keyword>
<evidence type="ECO:0000256" key="2">
    <source>
        <dbReference type="ARBA" id="ARBA00022490"/>
    </source>
</evidence>
<dbReference type="GO" id="GO:0009295">
    <property type="term" value="C:nucleoid"/>
    <property type="evidence" value="ECO:0007669"/>
    <property type="project" value="UniProtKB-SubCell"/>
</dbReference>
<evidence type="ECO:0000313" key="9">
    <source>
        <dbReference type="EMBL" id="QDF64837.1"/>
    </source>
</evidence>
<dbReference type="CDD" id="cd16321">
    <property type="entry name" value="MraZ_C"/>
    <property type="match status" value="1"/>
</dbReference>
<dbReference type="AlphaFoldDB" id="A0A4Y6I6H0"/>
<protein>
    <recommendedName>
        <fullName evidence="1 7">Transcriptional regulator MraZ</fullName>
    </recommendedName>
</protein>
<sequence length="143" mass="16526">MYGTHTRSIDDKKRVVLPPNFKEQLGETFYLSIGFDGHAELRSAQEFDLYKQNIENKSRFDSKVRVVARYIFGKTYEIKLDSQSRISIPKTVFEELSIIKEVVFVGVGSIVELWPKEKYQMLEAQFDAQTIADIAQLIQGKNE</sequence>
<dbReference type="GO" id="GO:0003700">
    <property type="term" value="F:DNA-binding transcription factor activity"/>
    <property type="evidence" value="ECO:0007669"/>
    <property type="project" value="UniProtKB-UniRule"/>
</dbReference>
<comment type="similarity">
    <text evidence="7">Belongs to the MraZ family.</text>
</comment>
<dbReference type="GO" id="GO:0005737">
    <property type="term" value="C:cytoplasm"/>
    <property type="evidence" value="ECO:0007669"/>
    <property type="project" value="UniProtKB-UniRule"/>
</dbReference>
<evidence type="ECO:0000256" key="5">
    <source>
        <dbReference type="ARBA" id="ARBA00023125"/>
    </source>
</evidence>
<dbReference type="PROSITE" id="PS51740">
    <property type="entry name" value="SPOVT_ABRB"/>
    <property type="match status" value="2"/>
</dbReference>
<organism evidence="9 10">
    <name type="scientific">Mycoplasma nasistruthionis</name>
    <dbReference type="NCBI Taxonomy" id="353852"/>
    <lineage>
        <taxon>Bacteria</taxon>
        <taxon>Bacillati</taxon>
        <taxon>Mycoplasmatota</taxon>
        <taxon>Mollicutes</taxon>
        <taxon>Mycoplasmataceae</taxon>
        <taxon>Mycoplasma</taxon>
    </lineage>
</organism>
<dbReference type="InterPro" id="IPR037914">
    <property type="entry name" value="SpoVT-AbrB_sf"/>
</dbReference>
<dbReference type="GO" id="GO:2000143">
    <property type="term" value="P:negative regulation of DNA-templated transcription initiation"/>
    <property type="evidence" value="ECO:0007669"/>
    <property type="project" value="TreeGrafter"/>
</dbReference>
<evidence type="ECO:0000256" key="3">
    <source>
        <dbReference type="ARBA" id="ARBA00022737"/>
    </source>
</evidence>
<feature type="domain" description="SpoVT-AbrB" evidence="8">
    <location>
        <begin position="4"/>
        <end position="46"/>
    </location>
</feature>
<evidence type="ECO:0000256" key="6">
    <source>
        <dbReference type="ARBA" id="ARBA00023163"/>
    </source>
</evidence>
<dbReference type="InterPro" id="IPR035642">
    <property type="entry name" value="MraZ_N"/>
</dbReference>
<dbReference type="PANTHER" id="PTHR34701:SF1">
    <property type="entry name" value="TRANSCRIPTIONAL REGULATOR MRAZ"/>
    <property type="match status" value="1"/>
</dbReference>
<keyword evidence="4 7" id="KW-0805">Transcription regulation</keyword>
<dbReference type="HAMAP" id="MF_01008">
    <property type="entry name" value="MraZ"/>
    <property type="match status" value="1"/>
</dbReference>
<dbReference type="InterPro" id="IPR038619">
    <property type="entry name" value="MraZ_sf"/>
</dbReference>
<dbReference type="Proteomes" id="UP000315201">
    <property type="component" value="Chromosome"/>
</dbReference>
<name>A0A4Y6I6H0_9MOLU</name>
<keyword evidence="2 7" id="KW-0963">Cytoplasm</keyword>
<accession>A0A4Y6I6H0</accession>
<gene>
    <name evidence="7 9" type="primary">mraZ</name>
    <name evidence="9" type="ORF">FIV53_00720</name>
</gene>
<proteinExistence type="inferred from homology"/>
<evidence type="ECO:0000313" key="10">
    <source>
        <dbReference type="Proteomes" id="UP000315201"/>
    </source>
</evidence>
<evidence type="ECO:0000259" key="8">
    <source>
        <dbReference type="PROSITE" id="PS51740"/>
    </source>
</evidence>
<keyword evidence="6 7" id="KW-0804">Transcription</keyword>
<dbReference type="PANTHER" id="PTHR34701">
    <property type="entry name" value="TRANSCRIPTIONAL REGULATOR MRAZ"/>
    <property type="match status" value="1"/>
</dbReference>
<dbReference type="InterPro" id="IPR003444">
    <property type="entry name" value="MraZ"/>
</dbReference>